<dbReference type="PANTHER" id="PTHR43201:SF8">
    <property type="entry name" value="ACYL-COA SYNTHETASE FAMILY MEMBER 3"/>
    <property type="match status" value="1"/>
</dbReference>
<organism evidence="3">
    <name type="scientific">uncultured Mycobacterium sp</name>
    <dbReference type="NCBI Taxonomy" id="171292"/>
    <lineage>
        <taxon>Bacteria</taxon>
        <taxon>Bacillati</taxon>
        <taxon>Actinomycetota</taxon>
        <taxon>Actinomycetes</taxon>
        <taxon>Mycobacteriales</taxon>
        <taxon>Mycobacteriaceae</taxon>
        <taxon>Mycobacterium</taxon>
        <taxon>environmental samples</taxon>
    </lineage>
</organism>
<dbReference type="AlphaFoldDB" id="A0A1Y5PAL1"/>
<dbReference type="Gene3D" id="3.40.50.12780">
    <property type="entry name" value="N-terminal domain of ligase-like"/>
    <property type="match status" value="1"/>
</dbReference>
<evidence type="ECO:0000313" key="3">
    <source>
        <dbReference type="EMBL" id="SBS75735.1"/>
    </source>
</evidence>
<protein>
    <submittedName>
        <fullName evidence="3">AMP-dependent synthetase and ligase</fullName>
    </submittedName>
</protein>
<dbReference type="InterPro" id="IPR000873">
    <property type="entry name" value="AMP-dep_synth/lig_dom"/>
</dbReference>
<dbReference type="SUPFAM" id="SSF56801">
    <property type="entry name" value="Acetyl-CoA synthetase-like"/>
    <property type="match status" value="1"/>
</dbReference>
<dbReference type="PROSITE" id="PS00455">
    <property type="entry name" value="AMP_BINDING"/>
    <property type="match status" value="1"/>
</dbReference>
<name>A0A1Y5PAL1_9MYCO</name>
<accession>A0A1Y5PAL1</accession>
<dbReference type="CDD" id="cd04433">
    <property type="entry name" value="AFD_class_I"/>
    <property type="match status" value="1"/>
</dbReference>
<dbReference type="InterPro" id="IPR020845">
    <property type="entry name" value="AMP-binding_CS"/>
</dbReference>
<comment type="similarity">
    <text evidence="1">Belongs to the ATP-dependent AMP-binding enzyme family.</text>
</comment>
<dbReference type="EMBL" id="FLQS01000020">
    <property type="protein sequence ID" value="SBS75735.1"/>
    <property type="molecule type" value="Genomic_DNA"/>
</dbReference>
<proteinExistence type="inferred from homology"/>
<dbReference type="Gene3D" id="3.30.300.30">
    <property type="match status" value="1"/>
</dbReference>
<dbReference type="GO" id="GO:0031956">
    <property type="term" value="F:medium-chain fatty acid-CoA ligase activity"/>
    <property type="evidence" value="ECO:0007669"/>
    <property type="project" value="TreeGrafter"/>
</dbReference>
<evidence type="ECO:0000259" key="2">
    <source>
        <dbReference type="Pfam" id="PF00501"/>
    </source>
</evidence>
<reference evidence="3" key="1">
    <citation type="submission" date="2016-03" db="EMBL/GenBank/DDBJ databases">
        <authorList>
            <person name="Ploux O."/>
        </authorList>
    </citation>
    <scope>NUCLEOTIDE SEQUENCE</scope>
    <source>
        <strain evidence="3">UC10</strain>
    </source>
</reference>
<dbReference type="InterPro" id="IPR042099">
    <property type="entry name" value="ANL_N_sf"/>
</dbReference>
<keyword evidence="3" id="KW-0436">Ligase</keyword>
<evidence type="ECO:0000256" key="1">
    <source>
        <dbReference type="ARBA" id="ARBA00006432"/>
    </source>
</evidence>
<sequence length="564" mass="60611">MSIATRALLTPEERSRLAAMPELGGGNLLATAMAVHPDPHIPFIRTGRPVINTAGQEQNEFTLAHLDALTQSWSVWYHEKGVGPRDRVALYMADTFAYTIHLNALAQLGAIGVLINSKASPALALGLCARTTPVGIYTDQARLATISDGIESLDGLRWVQLAEDLPAPPPAALPDAWRFKHAPEDPVSIMHSSGTTGIPKAVTQTHASSVAGPRFRLQNYVEPAHERMMTAQPQSHLGCIVYTAYSILAGTPLVALYDPTGDELAAAVHLHRPKGVMAFAHAYSELAALETPAGTVDSVDYWVNMGDAIHEAHIGAVLAKRSPDQEPPTFYDRFGTTELGWGLVVQPRTLASERADRRIGKPDPVAEVAVLRADGSNAPVGEVGFFGAKGPSITAGYWNDSDTTYRSKLGGYWLTGDLVYQDVDGNYFVVDRTKDAIETAEGTGYSVLMEEMLLSEISAITDCAVVAGRHGEQIVPVAVIITDESPSEAGRLLAEANEVLTAAGHPRIAVLDVALTPQDFPVGVTGKVLKRELRERYGDLSLRSSRENRAVAAFMTDQRVSEVA</sequence>
<gene>
    <name evidence="3" type="ORF">MHPYR_270006</name>
</gene>
<dbReference type="GO" id="GO:0006631">
    <property type="term" value="P:fatty acid metabolic process"/>
    <property type="evidence" value="ECO:0007669"/>
    <property type="project" value="TreeGrafter"/>
</dbReference>
<dbReference type="PANTHER" id="PTHR43201">
    <property type="entry name" value="ACYL-COA SYNTHETASE"/>
    <property type="match status" value="1"/>
</dbReference>
<dbReference type="InterPro" id="IPR045851">
    <property type="entry name" value="AMP-bd_C_sf"/>
</dbReference>
<feature type="domain" description="AMP-dependent synthetase/ligase" evidence="2">
    <location>
        <begin position="53"/>
        <end position="398"/>
    </location>
</feature>
<dbReference type="Pfam" id="PF00501">
    <property type="entry name" value="AMP-binding"/>
    <property type="match status" value="1"/>
</dbReference>